<gene>
    <name evidence="2" type="ORF">IV74_GL000442</name>
</gene>
<proteinExistence type="predicted"/>
<dbReference type="EMBL" id="JQBS01000007">
    <property type="protein sequence ID" value="KRN57458.1"/>
    <property type="molecule type" value="Genomic_DNA"/>
</dbReference>
<dbReference type="Proteomes" id="UP000051658">
    <property type="component" value="Unassembled WGS sequence"/>
</dbReference>
<dbReference type="PATRIC" id="fig|1449336.4.peg.449"/>
<dbReference type="GeneID" id="89588430"/>
<protein>
    <recommendedName>
        <fullName evidence="1">Polysaccharide pyruvyl transferase domain-containing protein</fullName>
    </recommendedName>
</protein>
<comment type="caution">
    <text evidence="2">The sequence shown here is derived from an EMBL/GenBank/DDBJ whole genome shotgun (WGS) entry which is preliminary data.</text>
</comment>
<reference evidence="2 3" key="1">
    <citation type="journal article" date="2015" name="Genome Announc.">
        <title>Expanding the biotechnology potential of lactobacilli through comparative genomics of 213 strains and associated genera.</title>
        <authorList>
            <person name="Sun Z."/>
            <person name="Harris H.M."/>
            <person name="McCann A."/>
            <person name="Guo C."/>
            <person name="Argimon S."/>
            <person name="Zhang W."/>
            <person name="Yang X."/>
            <person name="Jeffery I.B."/>
            <person name="Cooney J.C."/>
            <person name="Kagawa T.F."/>
            <person name="Liu W."/>
            <person name="Song Y."/>
            <person name="Salvetti E."/>
            <person name="Wrobel A."/>
            <person name="Rasinkangas P."/>
            <person name="Parkhill J."/>
            <person name="Rea M.C."/>
            <person name="O'Sullivan O."/>
            <person name="Ritari J."/>
            <person name="Douillard F.P."/>
            <person name="Paul Ross R."/>
            <person name="Yang R."/>
            <person name="Briner A.E."/>
            <person name="Felis G.E."/>
            <person name="de Vos W.M."/>
            <person name="Barrangou R."/>
            <person name="Klaenhammer T.R."/>
            <person name="Caufield P.W."/>
            <person name="Cui Y."/>
            <person name="Zhang H."/>
            <person name="O'Toole P.W."/>
        </authorList>
    </citation>
    <scope>NUCLEOTIDE SEQUENCE [LARGE SCALE GENOMIC DNA]</scope>
    <source>
        <strain evidence="2 3">DSM 20623</strain>
    </source>
</reference>
<dbReference type="Pfam" id="PF04230">
    <property type="entry name" value="PS_pyruv_trans"/>
    <property type="match status" value="1"/>
</dbReference>
<organism evidence="2 3">
    <name type="scientific">Carnobacterium divergens DSM 20623</name>
    <dbReference type="NCBI Taxonomy" id="1449336"/>
    <lineage>
        <taxon>Bacteria</taxon>
        <taxon>Bacillati</taxon>
        <taxon>Bacillota</taxon>
        <taxon>Bacilli</taxon>
        <taxon>Lactobacillales</taxon>
        <taxon>Carnobacteriaceae</taxon>
        <taxon>Carnobacterium</taxon>
    </lineage>
</organism>
<sequence>MKKILIFDTSIASLNMGDEIIVESIKENMAYLFEENYCMTFPTHTPTYYKFQNVYSRKYIENYSNADFKFVCGSNLLFKNMLRPMPVWNINVFNTKVANSSILLGVGSGENAKKVNLYTKFLYKKLLNKEFIHSVRDEKTKIMIEKLGYKAINTGCPTLWNIDEKHCKQIPKEKSKSVIFTLTHYEYAKNERLDSLMIDILKRNYSEVYFWPQCIEDYDYLVDLGQEKGVKVVTPNLASYRKILKQDIDYVGSRLHGGIFAIQNFKRSIILAIDNRAREIKITNNIPCIERDELDGKLEKMIVSNFNTEIVLDANKINTWKDQFVSSEEKYE</sequence>
<dbReference type="RefSeq" id="WP_034570753.1">
    <property type="nucleotide sequence ID" value="NZ_JQBS01000007.1"/>
</dbReference>
<evidence type="ECO:0000259" key="1">
    <source>
        <dbReference type="Pfam" id="PF04230"/>
    </source>
</evidence>
<evidence type="ECO:0000313" key="2">
    <source>
        <dbReference type="EMBL" id="KRN57458.1"/>
    </source>
</evidence>
<evidence type="ECO:0000313" key="3">
    <source>
        <dbReference type="Proteomes" id="UP000051658"/>
    </source>
</evidence>
<feature type="domain" description="Polysaccharide pyruvyl transferase" evidence="1">
    <location>
        <begin position="15"/>
        <end position="275"/>
    </location>
</feature>
<dbReference type="AlphaFoldDB" id="A0A0R2HXF5"/>
<accession>A0A0R2HXF5</accession>
<name>A0A0R2HXF5_CARDV</name>
<keyword evidence="3" id="KW-1185">Reference proteome</keyword>
<dbReference type="eggNOG" id="COG2327">
    <property type="taxonomic scope" value="Bacteria"/>
</dbReference>
<dbReference type="InterPro" id="IPR007345">
    <property type="entry name" value="Polysacch_pyruvyl_Trfase"/>
</dbReference>